<protein>
    <recommendedName>
        <fullName evidence="7">Major facilitator superfamily (MFS) profile domain-containing protein</fullName>
    </recommendedName>
</protein>
<dbReference type="InterPro" id="IPR036259">
    <property type="entry name" value="MFS_trans_sf"/>
</dbReference>
<feature type="transmembrane region" description="Helical" evidence="6">
    <location>
        <begin position="123"/>
        <end position="142"/>
    </location>
</feature>
<proteinExistence type="predicted"/>
<keyword evidence="5 6" id="KW-0472">Membrane</keyword>
<evidence type="ECO:0000259" key="7">
    <source>
        <dbReference type="PROSITE" id="PS50850"/>
    </source>
</evidence>
<comment type="subcellular location">
    <subcellularLocation>
        <location evidence="1">Membrane</location>
        <topology evidence="1">Multi-pass membrane protein</topology>
    </subcellularLocation>
</comment>
<dbReference type="Gene3D" id="1.20.1250.20">
    <property type="entry name" value="MFS general substrate transporter like domains"/>
    <property type="match status" value="1"/>
</dbReference>
<feature type="transmembrane region" description="Helical" evidence="6">
    <location>
        <begin position="179"/>
        <end position="199"/>
    </location>
</feature>
<reference evidence="8 9" key="1">
    <citation type="submission" date="2024-01" db="EMBL/GenBank/DDBJ databases">
        <authorList>
            <person name="Allen C."/>
            <person name="Tagirdzhanova G."/>
        </authorList>
    </citation>
    <scope>NUCLEOTIDE SEQUENCE [LARGE SCALE GENOMIC DNA]</scope>
</reference>
<dbReference type="EMBL" id="CAWUHD010000258">
    <property type="protein sequence ID" value="CAK7238489.1"/>
    <property type="molecule type" value="Genomic_DNA"/>
</dbReference>
<accession>A0ABP0D247</accession>
<dbReference type="InterPro" id="IPR010573">
    <property type="entry name" value="MFS_Str1/Tri12-like"/>
</dbReference>
<dbReference type="PANTHER" id="PTHR23501">
    <property type="entry name" value="MAJOR FACILITATOR SUPERFAMILY"/>
    <property type="match status" value="1"/>
</dbReference>
<organism evidence="8 9">
    <name type="scientific">Sporothrix eucalyptigena</name>
    <dbReference type="NCBI Taxonomy" id="1812306"/>
    <lineage>
        <taxon>Eukaryota</taxon>
        <taxon>Fungi</taxon>
        <taxon>Dikarya</taxon>
        <taxon>Ascomycota</taxon>
        <taxon>Pezizomycotina</taxon>
        <taxon>Sordariomycetes</taxon>
        <taxon>Sordariomycetidae</taxon>
        <taxon>Ophiostomatales</taxon>
        <taxon>Ophiostomataceae</taxon>
        <taxon>Sporothrix</taxon>
    </lineage>
</organism>
<dbReference type="PROSITE" id="PS50850">
    <property type="entry name" value="MFS"/>
    <property type="match status" value="1"/>
</dbReference>
<feature type="transmembrane region" description="Helical" evidence="6">
    <location>
        <begin position="148"/>
        <end position="167"/>
    </location>
</feature>
<evidence type="ECO:0000256" key="2">
    <source>
        <dbReference type="ARBA" id="ARBA00022448"/>
    </source>
</evidence>
<name>A0ABP0D247_9PEZI</name>
<evidence type="ECO:0000256" key="3">
    <source>
        <dbReference type="ARBA" id="ARBA00022692"/>
    </source>
</evidence>
<evidence type="ECO:0000256" key="6">
    <source>
        <dbReference type="SAM" id="Phobius"/>
    </source>
</evidence>
<keyword evidence="3 6" id="KW-0812">Transmembrane</keyword>
<gene>
    <name evidence="8" type="ORF">SEUCBS140593_010740</name>
</gene>
<keyword evidence="9" id="KW-1185">Reference proteome</keyword>
<feature type="domain" description="Major facilitator superfamily (MFS) profile" evidence="7">
    <location>
        <begin position="54"/>
        <end position="216"/>
    </location>
</feature>
<evidence type="ECO:0000313" key="9">
    <source>
        <dbReference type="Proteomes" id="UP001642482"/>
    </source>
</evidence>
<evidence type="ECO:0000256" key="1">
    <source>
        <dbReference type="ARBA" id="ARBA00004141"/>
    </source>
</evidence>
<keyword evidence="4 6" id="KW-1133">Transmembrane helix</keyword>
<keyword evidence="2" id="KW-0813">Transport</keyword>
<dbReference type="SUPFAM" id="SSF103473">
    <property type="entry name" value="MFS general substrate transporter"/>
    <property type="match status" value="1"/>
</dbReference>
<dbReference type="Pfam" id="PF06609">
    <property type="entry name" value="TRI12"/>
    <property type="match status" value="1"/>
</dbReference>
<evidence type="ECO:0000313" key="8">
    <source>
        <dbReference type="EMBL" id="CAK7238489.1"/>
    </source>
</evidence>
<evidence type="ECO:0000256" key="4">
    <source>
        <dbReference type="ARBA" id="ARBA00022989"/>
    </source>
</evidence>
<comment type="caution">
    <text evidence="8">The sequence shown here is derived from an EMBL/GenBank/DDBJ whole genome shotgun (WGS) entry which is preliminary data.</text>
</comment>
<dbReference type="PANTHER" id="PTHR23501:SF109">
    <property type="entry name" value="MAJOR FACILITATOR SUPERFAMILY (MFS) PROFILE DOMAIN-CONTAINING PROTEIN-RELATED"/>
    <property type="match status" value="1"/>
</dbReference>
<dbReference type="Proteomes" id="UP001642482">
    <property type="component" value="Unassembled WGS sequence"/>
</dbReference>
<feature type="transmembrane region" description="Helical" evidence="6">
    <location>
        <begin position="55"/>
        <end position="73"/>
    </location>
</feature>
<sequence>MTTLNKTNIEAGEKVNAEHVDTTTGTIFDGDTEAPTARGVESDDIPDNYWWSYQFLGSSFSIILLAVSLYVNFTLPSNALTVINADLGYSASYIWISDGGLVVTCVGLLIVGRLGDIIGRRYFLVGGQVFGVIGSAICGKATSINMLIAGSTIYGIASTTQLTFPYVIQELVPNKHRGIAQAIVIAGVLPFAGFGTIIARELIQYSRLGWRYVDIK</sequence>
<dbReference type="InterPro" id="IPR020846">
    <property type="entry name" value="MFS_dom"/>
</dbReference>
<evidence type="ECO:0000256" key="5">
    <source>
        <dbReference type="ARBA" id="ARBA00023136"/>
    </source>
</evidence>
<feature type="transmembrane region" description="Helical" evidence="6">
    <location>
        <begin position="93"/>
        <end position="111"/>
    </location>
</feature>